<dbReference type="SMART" id="SM00530">
    <property type="entry name" value="HTH_XRE"/>
    <property type="match status" value="1"/>
</dbReference>
<dbReference type="PROSITE" id="PS50943">
    <property type="entry name" value="HTH_CROC1"/>
    <property type="match status" value="1"/>
</dbReference>
<evidence type="ECO:0000313" key="2">
    <source>
        <dbReference type="EMBL" id="MEO9385209.1"/>
    </source>
</evidence>
<proteinExistence type="predicted"/>
<dbReference type="EMBL" id="JBDXMI010000001">
    <property type="protein sequence ID" value="MEO9385209.1"/>
    <property type="molecule type" value="Genomic_DNA"/>
</dbReference>
<dbReference type="Gene3D" id="1.10.260.40">
    <property type="entry name" value="lambda repressor-like DNA-binding domains"/>
    <property type="match status" value="1"/>
</dbReference>
<sequence length="189" mass="21847">MSKWLIPTSVFTDENAIYIALCINNLRLTYHLVITTLAVLASTRRDSTVSPFSRYLHQLRMQYGIRQSELAELIGYEQSYISALEVGSKGPPTEEFVERLVQSMELKPIEQDELRKAAAASHRKLVIPADVPEETYWLLQDFRAHLAELRPVQIRLIREILGIQSELGRSVSEPVRKLRRRQNKEDIEM</sequence>
<dbReference type="CDD" id="cd00093">
    <property type="entry name" value="HTH_XRE"/>
    <property type="match status" value="1"/>
</dbReference>
<reference evidence="2 3" key="1">
    <citation type="submission" date="2024-05" db="EMBL/GenBank/DDBJ databases">
        <authorList>
            <person name="De Oliveira J.P."/>
            <person name="Noriler S.A."/>
            <person name="De Oliveira A.G."/>
            <person name="Sipoli D.S."/>
        </authorList>
    </citation>
    <scope>NUCLEOTIDE SEQUENCE [LARGE SCALE GENOMIC DNA]</scope>
    <source>
        <strain evidence="2 3">LABIM192</strain>
    </source>
</reference>
<dbReference type="InterPro" id="IPR010982">
    <property type="entry name" value="Lambda_DNA-bd_dom_sf"/>
</dbReference>
<evidence type="ECO:0000259" key="1">
    <source>
        <dbReference type="PROSITE" id="PS50943"/>
    </source>
</evidence>
<keyword evidence="3" id="KW-1185">Reference proteome</keyword>
<dbReference type="Pfam" id="PF13560">
    <property type="entry name" value="HTH_31"/>
    <property type="match status" value="1"/>
</dbReference>
<organism evidence="2 3">
    <name type="scientific">Chromobacterium phragmitis</name>
    <dbReference type="NCBI Taxonomy" id="2202141"/>
    <lineage>
        <taxon>Bacteria</taxon>
        <taxon>Pseudomonadati</taxon>
        <taxon>Pseudomonadota</taxon>
        <taxon>Betaproteobacteria</taxon>
        <taxon>Neisseriales</taxon>
        <taxon>Chromobacteriaceae</taxon>
        <taxon>Chromobacterium</taxon>
    </lineage>
</organism>
<protein>
    <submittedName>
        <fullName evidence="2">Helix-turn-helix transcriptional regulator</fullName>
    </submittedName>
</protein>
<dbReference type="Proteomes" id="UP001462502">
    <property type="component" value="Unassembled WGS sequence"/>
</dbReference>
<name>A0ABV0IWW3_9NEIS</name>
<dbReference type="InterPro" id="IPR001387">
    <property type="entry name" value="Cro/C1-type_HTH"/>
</dbReference>
<gene>
    <name evidence="2" type="ORF">ABI908_14020</name>
</gene>
<dbReference type="RefSeq" id="WP_347937378.1">
    <property type="nucleotide sequence ID" value="NZ_CP158160.1"/>
</dbReference>
<accession>A0ABV0IWW3</accession>
<evidence type="ECO:0000313" key="3">
    <source>
        <dbReference type="Proteomes" id="UP001462502"/>
    </source>
</evidence>
<feature type="domain" description="HTH cro/C1-type" evidence="1">
    <location>
        <begin position="56"/>
        <end position="111"/>
    </location>
</feature>
<dbReference type="SUPFAM" id="SSF47413">
    <property type="entry name" value="lambda repressor-like DNA-binding domains"/>
    <property type="match status" value="1"/>
</dbReference>
<comment type="caution">
    <text evidence="2">The sequence shown here is derived from an EMBL/GenBank/DDBJ whole genome shotgun (WGS) entry which is preliminary data.</text>
</comment>